<proteinExistence type="predicted"/>
<keyword evidence="2" id="KW-1185">Reference proteome</keyword>
<evidence type="ECO:0000313" key="1">
    <source>
        <dbReference type="EMBL" id="ABA89217.1"/>
    </source>
</evidence>
<dbReference type="eggNOG" id="ENOG5032VRQ">
    <property type="taxonomic scope" value="Bacteria"/>
</dbReference>
<dbReference type="RefSeq" id="WP_011341724.1">
    <property type="nucleotide sequence ID" value="NC_007498.2"/>
</dbReference>
<organism evidence="1 2">
    <name type="scientific">Syntrophotalea carbinolica (strain DSM 2380 / NBRC 103641 / GraBd1)</name>
    <name type="common">Pelobacter carbinolicus</name>
    <dbReference type="NCBI Taxonomy" id="338963"/>
    <lineage>
        <taxon>Bacteria</taxon>
        <taxon>Pseudomonadati</taxon>
        <taxon>Thermodesulfobacteriota</taxon>
        <taxon>Desulfuromonadia</taxon>
        <taxon>Desulfuromonadales</taxon>
        <taxon>Syntrophotaleaceae</taxon>
        <taxon>Syntrophotalea</taxon>
    </lineage>
</organism>
<protein>
    <submittedName>
        <fullName evidence="1">Outer membrane channel, putative</fullName>
    </submittedName>
</protein>
<dbReference type="OrthoDB" id="5390782at2"/>
<dbReference type="EMBL" id="CP000142">
    <property type="protein sequence ID" value="ABA89217.1"/>
    <property type="molecule type" value="Genomic_DNA"/>
</dbReference>
<dbReference type="KEGG" id="pca:Pcar_1976"/>
<name>Q3A340_SYNC1</name>
<accession>Q3A340</accession>
<sequence length="433" mass="48787">MFCNILRAAGLYRVALVGVCLPLLLASWGHAGEYRTPRAGERFTTELFGQSVTAPSRDRCSVTALNLGVQWLDEAPSDYELQPYGAYFLWRNTDNGRQRLRAVLVGVYNEVRYHVTPDWLGKTELVMTFDNMTVPMARQEFIEGVKIEEEELEWHRLHLGLGFGWRTPLAPGHQDNALEVALTYEPGMLWFDDGSDTVDGFRQPRDTYEGRVHIRMRADALERNIMELPHVGWAAGFDGWYGHRARWDDWGAATISGMQSGEEHRTWVAGRFYGLVAMPSPLGDGERNRLLASVYAGMGKDLDRFSAFRLGGEPTGGEWEALSRPMVLGAIFDEFYSRSYAIANLEYRRELLFFCYLHLRGQLAVVDRPRVKNGSLDWEMDTLPAIGAAVTCGAPWNSQIELGLSYNFGLLREDGGDSDFGASALTLGWSKEF</sequence>
<reference evidence="1 2" key="2">
    <citation type="journal article" date="2012" name="BMC Genomics">
        <title>The genome of Pelobacter carbinolicus reveals surprising metabolic capabilities and physiological features.</title>
        <authorList>
            <person name="Aklujkar M."/>
            <person name="Haveman S.A."/>
            <person name="Didonato R.Jr."/>
            <person name="Chertkov O."/>
            <person name="Han C.S."/>
            <person name="Land M.L."/>
            <person name="Brown P."/>
            <person name="Lovley D.R."/>
        </authorList>
    </citation>
    <scope>NUCLEOTIDE SEQUENCE [LARGE SCALE GENOMIC DNA]</scope>
    <source>
        <strain evidence="2">DSM 2380 / NBRC 103641 / GraBd1</strain>
    </source>
</reference>
<dbReference type="HOGENOM" id="CLU_660156_0_0_7"/>
<dbReference type="AlphaFoldDB" id="Q3A340"/>
<gene>
    <name evidence="1" type="ordered locus">Pcar_1976</name>
</gene>
<reference evidence="2" key="1">
    <citation type="submission" date="2005-10" db="EMBL/GenBank/DDBJ databases">
        <title>Complete sequence of Pelobacter carbinolicus DSM 2380.</title>
        <authorList>
            <person name="Copeland A."/>
            <person name="Lucas S."/>
            <person name="Lapidus A."/>
            <person name="Barry K."/>
            <person name="Detter J.C."/>
            <person name="Glavina T."/>
            <person name="Hammon N."/>
            <person name="Israni S."/>
            <person name="Pitluck S."/>
            <person name="Chertkov O."/>
            <person name="Schmutz J."/>
            <person name="Larimer F."/>
            <person name="Land M."/>
            <person name="Kyrpides N."/>
            <person name="Ivanova N."/>
            <person name="Richardson P."/>
        </authorList>
    </citation>
    <scope>NUCLEOTIDE SEQUENCE [LARGE SCALE GENOMIC DNA]</scope>
    <source>
        <strain evidence="2">DSM 2380 / NBRC 103641 / GraBd1</strain>
    </source>
</reference>
<evidence type="ECO:0000313" key="2">
    <source>
        <dbReference type="Proteomes" id="UP000002534"/>
    </source>
</evidence>
<dbReference type="Proteomes" id="UP000002534">
    <property type="component" value="Chromosome"/>
</dbReference>